<accession>J9FK49</accession>
<gene>
    <name evidence="1" type="ORF">EVA_17090</name>
</gene>
<name>J9FK49_9ZZZZ</name>
<evidence type="ECO:0000313" key="1">
    <source>
        <dbReference type="EMBL" id="EJW94803.1"/>
    </source>
</evidence>
<organism evidence="1">
    <name type="scientific">gut metagenome</name>
    <dbReference type="NCBI Taxonomy" id="749906"/>
    <lineage>
        <taxon>unclassified sequences</taxon>
        <taxon>metagenomes</taxon>
        <taxon>organismal metagenomes</taxon>
    </lineage>
</organism>
<dbReference type="EMBL" id="AMCI01006165">
    <property type="protein sequence ID" value="EJW94803.1"/>
    <property type="molecule type" value="Genomic_DNA"/>
</dbReference>
<proteinExistence type="predicted"/>
<dbReference type="AlphaFoldDB" id="J9FK49"/>
<protein>
    <submittedName>
        <fullName evidence="1">Uncharacterized protein</fullName>
    </submittedName>
</protein>
<sequence length="47" mass="5108">MPTRHTAKRTTGAKRTLSAASTAGEAATMRASCCLNGWRMNRWLLNG</sequence>
<comment type="caution">
    <text evidence="1">The sequence shown here is derived from an EMBL/GenBank/DDBJ whole genome shotgun (WGS) entry which is preliminary data.</text>
</comment>
<reference evidence="1" key="1">
    <citation type="journal article" date="2012" name="PLoS ONE">
        <title>Gene sets for utilization of primary and secondary nutrition supplies in the distal gut of endangered iberian lynx.</title>
        <authorList>
            <person name="Alcaide M."/>
            <person name="Messina E."/>
            <person name="Richter M."/>
            <person name="Bargiela R."/>
            <person name="Peplies J."/>
            <person name="Huws S.A."/>
            <person name="Newbold C.J."/>
            <person name="Golyshin P.N."/>
            <person name="Simon M.A."/>
            <person name="Lopez G."/>
            <person name="Yakimov M.M."/>
            <person name="Ferrer M."/>
        </authorList>
    </citation>
    <scope>NUCLEOTIDE SEQUENCE</scope>
</reference>